<sequence>MFAHNSGTNVDNRGLKIPLNMDPLHGDSSSIEISLTQTADLLAHDQQHGTIDIPSQPIIVGPTSTLSGSCVSSIDLSTTSYMTLAVCSQQRQLYSHGLQQFPLNKGNIRLLLTPFQVLPQGYHYSRCSPAKKALNYAPTTQRYSKCSSPLIQTGIVDFVPGRAVVDAAQRKPRCKLGAIGVLACPESPAL</sequence>
<name>A0ABQ5EQQ0_9ASTR</name>
<dbReference type="EMBL" id="BQNB010016575">
    <property type="protein sequence ID" value="GJT53296.1"/>
    <property type="molecule type" value="Genomic_DNA"/>
</dbReference>
<reference evidence="1" key="1">
    <citation type="journal article" date="2022" name="Int. J. Mol. Sci.">
        <title>Draft Genome of Tanacetum Coccineum: Genomic Comparison of Closely Related Tanacetum-Family Plants.</title>
        <authorList>
            <person name="Yamashiro T."/>
            <person name="Shiraishi A."/>
            <person name="Nakayama K."/>
            <person name="Satake H."/>
        </authorList>
    </citation>
    <scope>NUCLEOTIDE SEQUENCE</scope>
</reference>
<protein>
    <submittedName>
        <fullName evidence="1">Uncharacterized protein</fullName>
    </submittedName>
</protein>
<dbReference type="Proteomes" id="UP001151760">
    <property type="component" value="Unassembled WGS sequence"/>
</dbReference>
<accession>A0ABQ5EQQ0</accession>
<comment type="caution">
    <text evidence="1">The sequence shown here is derived from an EMBL/GenBank/DDBJ whole genome shotgun (WGS) entry which is preliminary data.</text>
</comment>
<reference evidence="1" key="2">
    <citation type="submission" date="2022-01" db="EMBL/GenBank/DDBJ databases">
        <authorList>
            <person name="Yamashiro T."/>
            <person name="Shiraishi A."/>
            <person name="Satake H."/>
            <person name="Nakayama K."/>
        </authorList>
    </citation>
    <scope>NUCLEOTIDE SEQUENCE</scope>
</reference>
<keyword evidence="2" id="KW-1185">Reference proteome</keyword>
<gene>
    <name evidence="1" type="ORF">Tco_0988350</name>
</gene>
<organism evidence="1 2">
    <name type="scientific">Tanacetum coccineum</name>
    <dbReference type="NCBI Taxonomy" id="301880"/>
    <lineage>
        <taxon>Eukaryota</taxon>
        <taxon>Viridiplantae</taxon>
        <taxon>Streptophyta</taxon>
        <taxon>Embryophyta</taxon>
        <taxon>Tracheophyta</taxon>
        <taxon>Spermatophyta</taxon>
        <taxon>Magnoliopsida</taxon>
        <taxon>eudicotyledons</taxon>
        <taxon>Gunneridae</taxon>
        <taxon>Pentapetalae</taxon>
        <taxon>asterids</taxon>
        <taxon>campanulids</taxon>
        <taxon>Asterales</taxon>
        <taxon>Asteraceae</taxon>
        <taxon>Asteroideae</taxon>
        <taxon>Anthemideae</taxon>
        <taxon>Anthemidinae</taxon>
        <taxon>Tanacetum</taxon>
    </lineage>
</organism>
<evidence type="ECO:0000313" key="1">
    <source>
        <dbReference type="EMBL" id="GJT53296.1"/>
    </source>
</evidence>
<evidence type="ECO:0000313" key="2">
    <source>
        <dbReference type="Proteomes" id="UP001151760"/>
    </source>
</evidence>
<proteinExistence type="predicted"/>